<accession>A0A7X0LQ16</accession>
<comment type="caution">
    <text evidence="1">The sequence shown here is derived from an EMBL/GenBank/DDBJ whole genome shotgun (WGS) entry which is preliminary data.</text>
</comment>
<name>A0A7X0LQ16_9ACTN</name>
<protein>
    <submittedName>
        <fullName evidence="1">Uncharacterized protein</fullName>
    </submittedName>
</protein>
<keyword evidence="2" id="KW-1185">Reference proteome</keyword>
<sequence>MPETGAGRPYTQLAVGQPAALRIVLTAPAVYGSPRPGPTGVDQAADCRCGIHAPSDRARRCGEARRGRRSLGRAAKGCECVRGAEAAK</sequence>
<dbReference type="Proteomes" id="UP000540423">
    <property type="component" value="Unassembled WGS sequence"/>
</dbReference>
<reference evidence="1 2" key="1">
    <citation type="submission" date="2020-08" db="EMBL/GenBank/DDBJ databases">
        <title>Genomic Encyclopedia of Type Strains, Phase IV (KMG-IV): sequencing the most valuable type-strain genomes for metagenomic binning, comparative biology and taxonomic classification.</title>
        <authorList>
            <person name="Goeker M."/>
        </authorList>
    </citation>
    <scope>NUCLEOTIDE SEQUENCE [LARGE SCALE GENOMIC DNA]</scope>
    <source>
        <strain evidence="1 2">DSM 40141</strain>
    </source>
</reference>
<evidence type="ECO:0000313" key="1">
    <source>
        <dbReference type="EMBL" id="MBB6436557.1"/>
    </source>
</evidence>
<dbReference type="EMBL" id="JACHEM010000006">
    <property type="protein sequence ID" value="MBB6436557.1"/>
    <property type="molecule type" value="Genomic_DNA"/>
</dbReference>
<evidence type="ECO:0000313" key="2">
    <source>
        <dbReference type="Proteomes" id="UP000540423"/>
    </source>
</evidence>
<dbReference type="AlphaFoldDB" id="A0A7X0LQ16"/>
<gene>
    <name evidence="1" type="ORF">HNQ79_003021</name>
</gene>
<organism evidence="1 2">
    <name type="scientific">Streptomyces candidus</name>
    <dbReference type="NCBI Taxonomy" id="67283"/>
    <lineage>
        <taxon>Bacteria</taxon>
        <taxon>Bacillati</taxon>
        <taxon>Actinomycetota</taxon>
        <taxon>Actinomycetes</taxon>
        <taxon>Kitasatosporales</taxon>
        <taxon>Streptomycetaceae</taxon>
        <taxon>Streptomyces</taxon>
    </lineage>
</organism>
<proteinExistence type="predicted"/>